<dbReference type="InterPro" id="IPR000515">
    <property type="entry name" value="MetI-like"/>
</dbReference>
<feature type="transmembrane region" description="Helical" evidence="8">
    <location>
        <begin position="67"/>
        <end position="87"/>
    </location>
</feature>
<evidence type="ECO:0000256" key="7">
    <source>
        <dbReference type="ARBA" id="ARBA00023136"/>
    </source>
</evidence>
<keyword evidence="2" id="KW-0813">Transport</keyword>
<dbReference type="SUPFAM" id="SSF161098">
    <property type="entry name" value="MetI-like"/>
    <property type="match status" value="1"/>
</dbReference>
<comment type="caution">
    <text evidence="10">The sequence shown here is derived from an EMBL/GenBank/DDBJ whole genome shotgun (WGS) entry which is preliminary data.</text>
</comment>
<protein>
    <submittedName>
        <fullName evidence="10">Spermidine/putrescine transport system permease protein</fullName>
    </submittedName>
</protein>
<name>A0ABS4G1S0_9CLOT</name>
<dbReference type="Gene3D" id="1.10.3720.10">
    <property type="entry name" value="MetI-like"/>
    <property type="match status" value="1"/>
</dbReference>
<reference evidence="10 11" key="1">
    <citation type="submission" date="2021-03" db="EMBL/GenBank/DDBJ databases">
        <title>Genomic Encyclopedia of Type Strains, Phase IV (KMG-IV): sequencing the most valuable type-strain genomes for metagenomic binning, comparative biology and taxonomic classification.</title>
        <authorList>
            <person name="Goeker M."/>
        </authorList>
    </citation>
    <scope>NUCLEOTIDE SEQUENCE [LARGE SCALE GENOMIC DNA]</scope>
    <source>
        <strain evidence="10 11">DSM 6139</strain>
    </source>
</reference>
<feature type="transmembrane region" description="Helical" evidence="8">
    <location>
        <begin position="230"/>
        <end position="249"/>
    </location>
</feature>
<dbReference type="InterPro" id="IPR035906">
    <property type="entry name" value="MetI-like_sf"/>
</dbReference>
<proteinExistence type="predicted"/>
<keyword evidence="6 8" id="KW-1133">Transmembrane helix</keyword>
<dbReference type="PANTHER" id="PTHR43357:SF4">
    <property type="entry name" value="INNER MEMBRANE ABC TRANSPORTER PERMEASE PROTEIN YDCV"/>
    <property type="match status" value="1"/>
</dbReference>
<evidence type="ECO:0000256" key="5">
    <source>
        <dbReference type="ARBA" id="ARBA00022692"/>
    </source>
</evidence>
<evidence type="ECO:0000313" key="10">
    <source>
        <dbReference type="EMBL" id="MBP1918493.1"/>
    </source>
</evidence>
<feature type="transmembrane region" description="Helical" evidence="8">
    <location>
        <begin position="7"/>
        <end position="30"/>
    </location>
</feature>
<keyword evidence="7 8" id="KW-0472">Membrane</keyword>
<feature type="transmembrane region" description="Helical" evidence="8">
    <location>
        <begin position="178"/>
        <end position="198"/>
    </location>
</feature>
<dbReference type="RefSeq" id="WP_209458728.1">
    <property type="nucleotide sequence ID" value="NZ_JAGGKC010000006.1"/>
</dbReference>
<dbReference type="EMBL" id="JAGGKC010000006">
    <property type="protein sequence ID" value="MBP1918493.1"/>
    <property type="molecule type" value="Genomic_DNA"/>
</dbReference>
<evidence type="ECO:0000256" key="1">
    <source>
        <dbReference type="ARBA" id="ARBA00004429"/>
    </source>
</evidence>
<organism evidence="10 11">
    <name type="scientific">Youngiibacter multivorans</name>
    <dbReference type="NCBI Taxonomy" id="937251"/>
    <lineage>
        <taxon>Bacteria</taxon>
        <taxon>Bacillati</taxon>
        <taxon>Bacillota</taxon>
        <taxon>Clostridia</taxon>
        <taxon>Eubacteriales</taxon>
        <taxon>Clostridiaceae</taxon>
        <taxon>Youngiibacter</taxon>
    </lineage>
</organism>
<evidence type="ECO:0000256" key="2">
    <source>
        <dbReference type="ARBA" id="ARBA00022448"/>
    </source>
</evidence>
<accession>A0ABS4G1S0</accession>
<feature type="transmembrane region" description="Helical" evidence="8">
    <location>
        <begin position="99"/>
        <end position="120"/>
    </location>
</feature>
<dbReference type="PROSITE" id="PS50928">
    <property type="entry name" value="ABC_TM1"/>
    <property type="match status" value="1"/>
</dbReference>
<gene>
    <name evidence="10" type="ORF">J2Z34_000969</name>
</gene>
<evidence type="ECO:0000256" key="6">
    <source>
        <dbReference type="ARBA" id="ARBA00022989"/>
    </source>
</evidence>
<feature type="domain" description="ABC transmembrane type-1" evidence="9">
    <location>
        <begin position="61"/>
        <end position="249"/>
    </location>
</feature>
<evidence type="ECO:0000256" key="4">
    <source>
        <dbReference type="ARBA" id="ARBA00022519"/>
    </source>
</evidence>
<keyword evidence="4" id="KW-0997">Cell inner membrane</keyword>
<keyword evidence="5 8" id="KW-0812">Transmembrane</keyword>
<evidence type="ECO:0000313" key="11">
    <source>
        <dbReference type="Proteomes" id="UP001519271"/>
    </source>
</evidence>
<sequence length="260" mass="28427">MRKNRLLTAFSFLVFMFMFIPLAIIVVTSFGEGSTIEFPISGFTLKWYSNIFASRTFVSGFTLSLQIGLAATILALIVGIPAAYALSRSELTGKSRIKSFFLSPTIVPGVVVGYSLYQFIVVSLGIEVYSGLLLGHFLISLPYVIRVVGSSLEQFDFSIEEVAWTLGCGKLRAFMKVVLPNLTSAIFAAFMLAFINSFNNIPVSMFLSGPGVRTLPAALMNYIEYYYDPTVSAVSVLLMAGTVVLMFLIEKTMGISAVNK</sequence>
<dbReference type="CDD" id="cd06261">
    <property type="entry name" value="TM_PBP2"/>
    <property type="match status" value="1"/>
</dbReference>
<dbReference type="Proteomes" id="UP001519271">
    <property type="component" value="Unassembled WGS sequence"/>
</dbReference>
<dbReference type="PANTHER" id="PTHR43357">
    <property type="entry name" value="INNER MEMBRANE ABC TRANSPORTER PERMEASE PROTEIN YDCV"/>
    <property type="match status" value="1"/>
</dbReference>
<comment type="subcellular location">
    <subcellularLocation>
        <location evidence="1">Cell inner membrane</location>
        <topology evidence="1">Multi-pass membrane protein</topology>
    </subcellularLocation>
</comment>
<evidence type="ECO:0000259" key="9">
    <source>
        <dbReference type="PROSITE" id="PS50928"/>
    </source>
</evidence>
<keyword evidence="11" id="KW-1185">Reference proteome</keyword>
<evidence type="ECO:0000256" key="8">
    <source>
        <dbReference type="SAM" id="Phobius"/>
    </source>
</evidence>
<keyword evidence="3" id="KW-1003">Cell membrane</keyword>
<feature type="transmembrane region" description="Helical" evidence="8">
    <location>
        <begin position="126"/>
        <end position="145"/>
    </location>
</feature>
<evidence type="ECO:0000256" key="3">
    <source>
        <dbReference type="ARBA" id="ARBA00022475"/>
    </source>
</evidence>